<comment type="function">
    <text evidence="1">Golgi membrane protein involved in vesicular trafficking and spindle migration.</text>
</comment>
<dbReference type="FunCoup" id="A0A1Y1YQ39">
    <property type="interactions" value="39"/>
</dbReference>
<evidence type="ECO:0000256" key="9">
    <source>
        <dbReference type="ARBA" id="ARBA00023136"/>
    </source>
</evidence>
<keyword evidence="7 10" id="KW-1133">Transmembrane helix</keyword>
<dbReference type="EMBL" id="MCFE01000087">
    <property type="protein sequence ID" value="ORY00142.1"/>
    <property type="molecule type" value="Genomic_DNA"/>
</dbReference>
<reference evidence="12 13" key="1">
    <citation type="submission" date="2016-07" db="EMBL/GenBank/DDBJ databases">
        <title>Pervasive Adenine N6-methylation of Active Genes in Fungi.</title>
        <authorList>
            <consortium name="DOE Joint Genome Institute"/>
            <person name="Mondo S.J."/>
            <person name="Dannebaum R.O."/>
            <person name="Kuo R.C."/>
            <person name="Labutti K."/>
            <person name="Haridas S."/>
            <person name="Kuo A."/>
            <person name="Salamov A."/>
            <person name="Ahrendt S.R."/>
            <person name="Lipzen A."/>
            <person name="Sullivan W."/>
            <person name="Andreopoulos W.B."/>
            <person name="Clum A."/>
            <person name="Lindquist E."/>
            <person name="Daum C."/>
            <person name="Ramamoorthy G.K."/>
            <person name="Gryganskyi A."/>
            <person name="Culley D."/>
            <person name="Magnuson J.K."/>
            <person name="James T.Y."/>
            <person name="O'Malley M.A."/>
            <person name="Stajich J.E."/>
            <person name="Spatafora J.W."/>
            <person name="Visel A."/>
            <person name="Grigoriev I.V."/>
        </authorList>
    </citation>
    <scope>NUCLEOTIDE SEQUENCE [LARGE SCALE GENOMIC DNA]</scope>
    <source>
        <strain evidence="12 13">CBS 931.73</strain>
    </source>
</reference>
<evidence type="ECO:0000256" key="10">
    <source>
        <dbReference type="SAM" id="Phobius"/>
    </source>
</evidence>
<proteinExistence type="inferred from homology"/>
<dbReference type="Proteomes" id="UP000193498">
    <property type="component" value="Unassembled WGS sequence"/>
</dbReference>
<evidence type="ECO:0000256" key="4">
    <source>
        <dbReference type="ARBA" id="ARBA00013533"/>
    </source>
</evidence>
<evidence type="ECO:0000256" key="6">
    <source>
        <dbReference type="ARBA" id="ARBA00022692"/>
    </source>
</evidence>
<sequence>MSLNRNKSRGSLDSFELGSDTADIRAEHGARAPKNIWRRLLQKWKLSLGMLAAIALLITSLALFAHYKDSLLPKLEQLSQWIRDRGFLGGLVLTLLITCTGFPPIFGLSTLTTFSGFVYGFPLGFVPAFLGAFIGGTCCFIMCRRYGRRYVRKVLTAHHVMARITQAIEKKGFKLFLLIRFAPYPYNVLNVTLAGTTIPTTQFLLVTGISLIKLLPQIYIGSQLVSFADSITEHPSALKILGVIAAITLGVGLLVYVYWLSKKLVDEVVDDEEEQDGLVHGDRDSIWALESRSSDEI</sequence>
<comment type="similarity">
    <text evidence="3">Belongs to the TVP38/TMEM64 family.</text>
</comment>
<dbReference type="GO" id="GO:0000139">
    <property type="term" value="C:Golgi membrane"/>
    <property type="evidence" value="ECO:0007669"/>
    <property type="project" value="UniProtKB-SubCell"/>
</dbReference>
<evidence type="ECO:0000313" key="13">
    <source>
        <dbReference type="Proteomes" id="UP000193498"/>
    </source>
</evidence>
<dbReference type="InterPro" id="IPR051076">
    <property type="entry name" value="Golgi_membrane_TVP38/TMEM64"/>
</dbReference>
<evidence type="ECO:0000313" key="12">
    <source>
        <dbReference type="EMBL" id="ORY00142.1"/>
    </source>
</evidence>
<comment type="caution">
    <text evidence="12">The sequence shown here is derived from an EMBL/GenBank/DDBJ whole genome shotgun (WGS) entry which is preliminary data.</text>
</comment>
<feature type="transmembrane region" description="Helical" evidence="10">
    <location>
        <begin position="118"/>
        <end position="143"/>
    </location>
</feature>
<evidence type="ECO:0000256" key="2">
    <source>
        <dbReference type="ARBA" id="ARBA00004653"/>
    </source>
</evidence>
<protein>
    <recommendedName>
        <fullName evidence="4">Golgi apparatus membrane protein TVP38</fullName>
    </recommendedName>
    <alternativeName>
        <fullName evidence="5">Golgi apparatus membrane protein tvp38</fullName>
    </alternativeName>
</protein>
<dbReference type="SUPFAM" id="SSF103473">
    <property type="entry name" value="MFS general substrate transporter"/>
    <property type="match status" value="1"/>
</dbReference>
<keyword evidence="9 10" id="KW-0472">Membrane</keyword>
<keyword evidence="6 10" id="KW-0812">Transmembrane</keyword>
<keyword evidence="13" id="KW-1185">Reference proteome</keyword>
<evidence type="ECO:0000256" key="7">
    <source>
        <dbReference type="ARBA" id="ARBA00022989"/>
    </source>
</evidence>
<dbReference type="STRING" id="1314790.A0A1Y1YQ39"/>
<feature type="transmembrane region" description="Helical" evidence="10">
    <location>
        <begin position="240"/>
        <end position="259"/>
    </location>
</feature>
<feature type="transmembrane region" description="Helical" evidence="10">
    <location>
        <begin position="203"/>
        <end position="220"/>
    </location>
</feature>
<gene>
    <name evidence="12" type="ORF">K493DRAFT_405993</name>
</gene>
<accession>A0A1Y1YQ39</accession>
<dbReference type="PANTHER" id="PTHR47549">
    <property type="entry name" value="GOLGI APPARATUS MEMBRANE PROTEIN TVP38-RELATED"/>
    <property type="match status" value="1"/>
</dbReference>
<feature type="domain" description="VTT" evidence="11">
    <location>
        <begin position="109"/>
        <end position="222"/>
    </location>
</feature>
<dbReference type="InterPro" id="IPR032816">
    <property type="entry name" value="VTT_dom"/>
</dbReference>
<evidence type="ECO:0000256" key="3">
    <source>
        <dbReference type="ARBA" id="ARBA00008640"/>
    </source>
</evidence>
<dbReference type="OrthoDB" id="166803at2759"/>
<dbReference type="Pfam" id="PF09335">
    <property type="entry name" value="VTT_dom"/>
    <property type="match status" value="1"/>
</dbReference>
<comment type="subcellular location">
    <subcellularLocation>
        <location evidence="2">Golgi apparatus membrane</location>
        <topology evidence="2">Multi-pass membrane protein</topology>
    </subcellularLocation>
</comment>
<dbReference type="GO" id="GO:0016192">
    <property type="term" value="P:vesicle-mediated transport"/>
    <property type="evidence" value="ECO:0007669"/>
    <property type="project" value="TreeGrafter"/>
</dbReference>
<evidence type="ECO:0000259" key="11">
    <source>
        <dbReference type="Pfam" id="PF09335"/>
    </source>
</evidence>
<keyword evidence="8" id="KW-0333">Golgi apparatus</keyword>
<organism evidence="12 13">
    <name type="scientific">Basidiobolus meristosporus CBS 931.73</name>
    <dbReference type="NCBI Taxonomy" id="1314790"/>
    <lineage>
        <taxon>Eukaryota</taxon>
        <taxon>Fungi</taxon>
        <taxon>Fungi incertae sedis</taxon>
        <taxon>Zoopagomycota</taxon>
        <taxon>Entomophthoromycotina</taxon>
        <taxon>Basidiobolomycetes</taxon>
        <taxon>Basidiobolales</taxon>
        <taxon>Basidiobolaceae</taxon>
        <taxon>Basidiobolus</taxon>
    </lineage>
</organism>
<dbReference type="GO" id="GO:0000022">
    <property type="term" value="P:mitotic spindle elongation"/>
    <property type="evidence" value="ECO:0007669"/>
    <property type="project" value="TreeGrafter"/>
</dbReference>
<evidence type="ECO:0000256" key="1">
    <source>
        <dbReference type="ARBA" id="ARBA00002978"/>
    </source>
</evidence>
<dbReference type="InterPro" id="IPR036259">
    <property type="entry name" value="MFS_trans_sf"/>
</dbReference>
<dbReference type="AlphaFoldDB" id="A0A1Y1YQ39"/>
<feature type="transmembrane region" description="Helical" evidence="10">
    <location>
        <begin position="86"/>
        <end position="106"/>
    </location>
</feature>
<evidence type="ECO:0000256" key="8">
    <source>
        <dbReference type="ARBA" id="ARBA00023034"/>
    </source>
</evidence>
<dbReference type="PANTHER" id="PTHR47549:SF1">
    <property type="entry name" value="GOLGI APPARATUS MEMBRANE PROTEIN TVP38"/>
    <property type="match status" value="1"/>
</dbReference>
<evidence type="ECO:0000256" key="5">
    <source>
        <dbReference type="ARBA" id="ARBA00020673"/>
    </source>
</evidence>
<name>A0A1Y1YQ39_9FUNG</name>
<dbReference type="InParanoid" id="A0A1Y1YQ39"/>
<feature type="transmembrane region" description="Helical" evidence="10">
    <location>
        <begin position="46"/>
        <end position="65"/>
    </location>
</feature>